<dbReference type="PANTHER" id="PTHR43580">
    <property type="entry name" value="OXIDOREDUCTASE GLYR1-RELATED"/>
    <property type="match status" value="1"/>
</dbReference>
<evidence type="ECO:0000256" key="3">
    <source>
        <dbReference type="ARBA" id="ARBA00023027"/>
    </source>
</evidence>
<dbReference type="InterPro" id="IPR036291">
    <property type="entry name" value="NAD(P)-bd_dom_sf"/>
</dbReference>
<dbReference type="Proteomes" id="UP000279271">
    <property type="component" value="Unassembled WGS sequence"/>
</dbReference>
<dbReference type="InterPro" id="IPR015815">
    <property type="entry name" value="HIBADH-related"/>
</dbReference>
<feature type="active site" evidence="4">
    <location>
        <position position="166"/>
    </location>
</feature>
<protein>
    <submittedName>
        <fullName evidence="7">Putative oxidoreductase GLYR1</fullName>
    </submittedName>
</protein>
<reference evidence="8" key="4">
    <citation type="submission" date="2018-11" db="EMBL/GenBank/DDBJ databases">
        <title>Characterization of plant carbon substrate utilization by Auxenochlorella protothecoides.</title>
        <authorList>
            <person name="Vogler B.W."/>
            <person name="Starkenburg S.R."/>
            <person name="Sudasinghe N."/>
            <person name="Schambach J.Y."/>
            <person name="Rollin J.A."/>
            <person name="Pattathil S."/>
            <person name="Barry A.N."/>
        </authorList>
    </citation>
    <scope>NUCLEOTIDE SEQUENCE [LARGE SCALE GENOMIC DNA]</scope>
    <source>
        <strain evidence="8">UTEX 25</strain>
    </source>
</reference>
<evidence type="ECO:0000259" key="6">
    <source>
        <dbReference type="Pfam" id="PF14833"/>
    </source>
</evidence>
<evidence type="ECO:0000256" key="1">
    <source>
        <dbReference type="ARBA" id="ARBA00007598"/>
    </source>
</evidence>
<dbReference type="PANTHER" id="PTHR43580:SF2">
    <property type="entry name" value="CYTOKINE-LIKE NUCLEAR FACTOR N-PAC"/>
    <property type="match status" value="1"/>
</dbReference>
<dbReference type="OrthoDB" id="435038at2759"/>
<keyword evidence="2" id="KW-0560">Oxidoreductase</keyword>
<dbReference type="InterPro" id="IPR051265">
    <property type="entry name" value="HIBADH-related_NP60_sf"/>
</dbReference>
<dbReference type="Pfam" id="PF03446">
    <property type="entry name" value="NAD_binding_2"/>
    <property type="match status" value="1"/>
</dbReference>
<reference evidence="10" key="2">
    <citation type="journal article" date="2018" name="Algal Res.">
        <title>Characterization of plant carbon substrate utilization by Auxenochlorella protothecoides.</title>
        <authorList>
            <person name="Vogler B.W."/>
            <person name="Starkenburg S.R."/>
            <person name="Sudasinghe N."/>
            <person name="Schambach J.Y."/>
            <person name="Rollin J.A."/>
            <person name="Pattathil S."/>
            <person name="Barry A.N."/>
        </authorList>
    </citation>
    <scope>NUCLEOTIDE SEQUENCE [LARGE SCALE GENOMIC DNA]</scope>
    <source>
        <strain evidence="10">UTEX 25</strain>
    </source>
</reference>
<dbReference type="SUPFAM" id="SSF48179">
    <property type="entry name" value="6-phosphogluconate dehydrogenase C-terminal domain-like"/>
    <property type="match status" value="1"/>
</dbReference>
<dbReference type="SUPFAM" id="SSF51735">
    <property type="entry name" value="NAD(P)-binding Rossmann-fold domains"/>
    <property type="match status" value="1"/>
</dbReference>
<proteinExistence type="inferred from homology"/>
<sequence length="292" mass="30449">MITWTHFMPLQALNLIRAGYDLVVWNRSPNACDDLAAGGAKVLASPAEVTAAADITISMLSDPGAAREVALGSQGALEGLSRGKGYIDASTVDGGTSCTIGEAVRGAGASFLEAPVSGSKGPAEQGTLIFMTAGDKKLHDAALPLFEAMGKTSVYLGETGSAAKMKLVVNMIMGSMMAALAEGLGLSKKAGLRQEDLLAILNQSALASPMIALKAGGGWFCWAYYMVAERFDPAFPLKHQQKDLRLALELGSDAGQYLPVAAAANDLYLTARNHGAGDLDFSAVLRAIQRKQ</sequence>
<dbReference type="GeneID" id="23616917"/>
<dbReference type="Proteomes" id="UP000028924">
    <property type="component" value="Unassembled WGS sequence"/>
</dbReference>
<dbReference type="GO" id="GO:0016491">
    <property type="term" value="F:oxidoreductase activity"/>
    <property type="evidence" value="ECO:0007669"/>
    <property type="project" value="UniProtKB-KW"/>
</dbReference>
<dbReference type="RefSeq" id="XP_011395683.1">
    <property type="nucleotide sequence ID" value="XM_011397381.1"/>
</dbReference>
<dbReference type="InterPro" id="IPR029154">
    <property type="entry name" value="HIBADH-like_NADP-bd"/>
</dbReference>
<reference evidence="7 9" key="1">
    <citation type="journal article" date="2014" name="BMC Genomics">
        <title>Oil accumulation mechanisms of the oleaginous microalga Chlorella protothecoides revealed through its genome, transcriptomes, and proteomes.</title>
        <authorList>
            <person name="Gao C."/>
            <person name="Wang Y."/>
            <person name="Shen Y."/>
            <person name="Yan D."/>
            <person name="He X."/>
            <person name="Dai J."/>
            <person name="Wu Q."/>
        </authorList>
    </citation>
    <scope>NUCLEOTIDE SEQUENCE [LARGE SCALE GENOMIC DNA]</scope>
    <source>
        <strain evidence="7 9">0710</strain>
    </source>
</reference>
<dbReference type="EMBL" id="QOKY01000142">
    <property type="protein sequence ID" value="RMZ56553.1"/>
    <property type="molecule type" value="Genomic_DNA"/>
</dbReference>
<accession>A0A087SAR3</accession>
<keyword evidence="3" id="KW-0520">NAD</keyword>
<dbReference type="InterPro" id="IPR008927">
    <property type="entry name" value="6-PGluconate_DH-like_C_sf"/>
</dbReference>
<organism evidence="7 9">
    <name type="scientific">Auxenochlorella protothecoides</name>
    <name type="common">Green microalga</name>
    <name type="synonym">Chlorella protothecoides</name>
    <dbReference type="NCBI Taxonomy" id="3075"/>
    <lineage>
        <taxon>Eukaryota</taxon>
        <taxon>Viridiplantae</taxon>
        <taxon>Chlorophyta</taxon>
        <taxon>core chlorophytes</taxon>
        <taxon>Trebouxiophyceae</taxon>
        <taxon>Chlorellales</taxon>
        <taxon>Chlorellaceae</taxon>
        <taxon>Auxenochlorella</taxon>
    </lineage>
</organism>
<evidence type="ECO:0000313" key="10">
    <source>
        <dbReference type="Proteomes" id="UP000279271"/>
    </source>
</evidence>
<evidence type="ECO:0000313" key="7">
    <source>
        <dbReference type="EMBL" id="KFM22817.1"/>
    </source>
</evidence>
<dbReference type="EMBL" id="KL662082">
    <property type="protein sequence ID" value="KFM22817.1"/>
    <property type="molecule type" value="Genomic_DNA"/>
</dbReference>
<dbReference type="GO" id="GO:0050661">
    <property type="term" value="F:NADP binding"/>
    <property type="evidence" value="ECO:0007669"/>
    <property type="project" value="InterPro"/>
</dbReference>
<dbReference type="Gene3D" id="3.40.50.720">
    <property type="entry name" value="NAD(P)-binding Rossmann-like Domain"/>
    <property type="match status" value="1"/>
</dbReference>
<dbReference type="eggNOG" id="KOG0409">
    <property type="taxonomic scope" value="Eukaryota"/>
</dbReference>
<keyword evidence="9" id="KW-1185">Reference proteome</keyword>
<evidence type="ECO:0000259" key="5">
    <source>
        <dbReference type="Pfam" id="PF03446"/>
    </source>
</evidence>
<dbReference type="Gene3D" id="1.10.1040.10">
    <property type="entry name" value="N-(1-d-carboxylethyl)-l-norvaline Dehydrogenase, domain 2"/>
    <property type="match status" value="1"/>
</dbReference>
<evidence type="ECO:0000313" key="8">
    <source>
        <dbReference type="EMBL" id="RMZ56553.1"/>
    </source>
</evidence>
<name>A0A087SAR3_AUXPR</name>
<feature type="domain" description="3-hydroxyisobutyrate dehydrogenase-like NAD-binding" evidence="6">
    <location>
        <begin position="160"/>
        <end position="287"/>
    </location>
</feature>
<dbReference type="PIRSF" id="PIRSF000103">
    <property type="entry name" value="HIBADH"/>
    <property type="match status" value="1"/>
</dbReference>
<dbReference type="AlphaFoldDB" id="A0A087SAR3"/>
<comment type="similarity">
    <text evidence="1">Belongs to the HIBADH-related family. NP60 subfamily.</text>
</comment>
<evidence type="ECO:0000256" key="2">
    <source>
        <dbReference type="ARBA" id="ARBA00023002"/>
    </source>
</evidence>
<dbReference type="Pfam" id="PF14833">
    <property type="entry name" value="NAD_binding_11"/>
    <property type="match status" value="1"/>
</dbReference>
<dbReference type="GO" id="GO:0051287">
    <property type="term" value="F:NAD binding"/>
    <property type="evidence" value="ECO:0007669"/>
    <property type="project" value="InterPro"/>
</dbReference>
<gene>
    <name evidence="8" type="ORF">APUTEX25_001400</name>
    <name evidence="7" type="ORF">F751_5526</name>
</gene>
<reference evidence="8" key="3">
    <citation type="submission" date="2018-10" db="EMBL/GenBank/DDBJ databases">
        <authorList>
            <person name="Hovde B."/>
            <person name="Zhang X."/>
        </authorList>
    </citation>
    <scope>NUCLEOTIDE SEQUENCE [LARGE SCALE GENOMIC DNA]</scope>
    <source>
        <strain evidence="8">UTEX 25</strain>
    </source>
</reference>
<dbReference type="STRING" id="3075.A0A087SAR3"/>
<feature type="domain" description="6-phosphogluconate dehydrogenase NADP-binding" evidence="5">
    <location>
        <begin position="12"/>
        <end position="157"/>
    </location>
</feature>
<dbReference type="KEGG" id="apro:F751_5526"/>
<dbReference type="InterPro" id="IPR013328">
    <property type="entry name" value="6PGD_dom2"/>
</dbReference>
<evidence type="ECO:0000256" key="4">
    <source>
        <dbReference type="PIRSR" id="PIRSR000103-1"/>
    </source>
</evidence>
<evidence type="ECO:0000313" key="9">
    <source>
        <dbReference type="Proteomes" id="UP000028924"/>
    </source>
</evidence>
<dbReference type="InterPro" id="IPR006115">
    <property type="entry name" value="6PGDH_NADP-bd"/>
</dbReference>